<protein>
    <recommendedName>
        <fullName evidence="3">MerR family transcriptional regulator</fullName>
    </recommendedName>
</protein>
<accession>A0ABR6EVM5</accession>
<reference evidence="1 2" key="1">
    <citation type="submission" date="2019-11" db="EMBL/GenBank/DDBJ databases">
        <title>Description of Pedobacter sp. LMG 31462T.</title>
        <authorList>
            <person name="Carlier A."/>
            <person name="Qi S."/>
            <person name="Vandamme P."/>
        </authorList>
    </citation>
    <scope>NUCLEOTIDE SEQUENCE [LARGE SCALE GENOMIC DNA]</scope>
    <source>
        <strain evidence="1 2">LMG 31462</strain>
    </source>
</reference>
<dbReference type="EMBL" id="WNXC01000002">
    <property type="protein sequence ID" value="MBB2148859.1"/>
    <property type="molecule type" value="Genomic_DNA"/>
</dbReference>
<organism evidence="1 2">
    <name type="scientific">Pedobacter gandavensis</name>
    <dbReference type="NCBI Taxonomy" id="2679963"/>
    <lineage>
        <taxon>Bacteria</taxon>
        <taxon>Pseudomonadati</taxon>
        <taxon>Bacteroidota</taxon>
        <taxon>Sphingobacteriia</taxon>
        <taxon>Sphingobacteriales</taxon>
        <taxon>Sphingobacteriaceae</taxon>
        <taxon>Pedobacter</taxon>
    </lineage>
</organism>
<dbReference type="Pfam" id="PF13591">
    <property type="entry name" value="MerR_2"/>
    <property type="match status" value="1"/>
</dbReference>
<evidence type="ECO:0008006" key="3">
    <source>
        <dbReference type="Google" id="ProtNLM"/>
    </source>
</evidence>
<comment type="caution">
    <text evidence="1">The sequence shown here is derived from an EMBL/GenBank/DDBJ whole genome shotgun (WGS) entry which is preliminary data.</text>
</comment>
<dbReference type="Gene3D" id="1.10.1660.10">
    <property type="match status" value="1"/>
</dbReference>
<evidence type="ECO:0000313" key="1">
    <source>
        <dbReference type="EMBL" id="MBB2148859.1"/>
    </source>
</evidence>
<evidence type="ECO:0000313" key="2">
    <source>
        <dbReference type="Proteomes" id="UP000636110"/>
    </source>
</evidence>
<dbReference type="RefSeq" id="WP_182955525.1">
    <property type="nucleotide sequence ID" value="NZ_WNXC01000002.1"/>
</dbReference>
<keyword evidence="2" id="KW-1185">Reference proteome</keyword>
<dbReference type="Proteomes" id="UP000636110">
    <property type="component" value="Unassembled WGS sequence"/>
</dbReference>
<gene>
    <name evidence="1" type="ORF">GM920_08035</name>
</gene>
<proteinExistence type="predicted"/>
<sequence length="95" mass="11319">METEFITITEYCINYHIDPSFMVSLEESDIVSFPVVEKEKVILTDQLAELDKYVHLHYDLQINIEGIDAIRHLLQRVHDMQEEIKELQNELHLHK</sequence>
<name>A0ABR6EVM5_9SPHI</name>